<feature type="signal peptide" evidence="1">
    <location>
        <begin position="1"/>
        <end position="23"/>
    </location>
</feature>
<keyword evidence="4" id="KW-1185">Reference proteome</keyword>
<organism evidence="3 4">
    <name type="scientific">Polarella glacialis</name>
    <name type="common">Dinoflagellate</name>
    <dbReference type="NCBI Taxonomy" id="89957"/>
    <lineage>
        <taxon>Eukaryota</taxon>
        <taxon>Sar</taxon>
        <taxon>Alveolata</taxon>
        <taxon>Dinophyceae</taxon>
        <taxon>Suessiales</taxon>
        <taxon>Suessiaceae</taxon>
        <taxon>Polarella</taxon>
    </lineage>
</organism>
<evidence type="ECO:0000313" key="3">
    <source>
        <dbReference type="EMBL" id="CAE8638917.1"/>
    </source>
</evidence>
<gene>
    <name evidence="3" type="ORF">PGLA1383_LOCUS54008</name>
</gene>
<reference evidence="3" key="1">
    <citation type="submission" date="2021-02" db="EMBL/GenBank/DDBJ databases">
        <authorList>
            <person name="Dougan E. K."/>
            <person name="Rhodes N."/>
            <person name="Thang M."/>
            <person name="Chan C."/>
        </authorList>
    </citation>
    <scope>NUCLEOTIDE SEQUENCE</scope>
</reference>
<sequence length="648" mass="69960">MVRTTMLRLLFAATHAWLPAVQCFSTHDRPSVPEELLCTSASSAKELQTLQAWAHLRSEVNRLFFLPGLPWRLLQGEHEVTFTELVRTGQRHQSQQCLPGLWTLELLWVEAQMRSEAYSDVTWVDALGLGNRLRGPMQELGQGVALSFFDSIFFGTKLDWASLGAAGWATFRLLARFASVFKEFLLTRGMPFRMGFAPGLKDGDVLADPLAGKVQHHSDAILTAANASLQHLTVNTTASLRWGSLSALAKYIAALIRDTTKAAVAAGLSKASVISLVLLCEVCGELWKALDRLLLPDAVQHSFPAALPGLQLPLRFGRCASAQSLPSRHLWGSSSHARSAQSLQARLSFAPLQSAPGSAPGTDIIELQSPRHMQSQASHSDASAKATDAVHRCGFVVRVAKYRSLFSDSLRSRRALMCGIPILKALVDWHSTVVSTGMVLRYVDVGAATGDCMLAALHLMPEGQLQGFAFEAKPAVAALLRETAALNGLSGSGARRGARSNSSRVFVRSLALAEPGTRLIRGQLKNIGFQVKSEGGLFPASDGSDGSDDCSPGAVRASTLDHQFVSHSGHIHILSIFVNGAELSVLRGATGLLQAARIDCVVARIYADVAKLESFLEGLGYETELRGPWLLARPRTSLRMTCSHDASF</sequence>
<dbReference type="NCBIfam" id="TIGR01444">
    <property type="entry name" value="fkbM_fam"/>
    <property type="match status" value="1"/>
</dbReference>
<keyword evidence="1" id="KW-0732">Signal</keyword>
<dbReference type="Gene3D" id="3.40.50.150">
    <property type="entry name" value="Vaccinia Virus protein VP39"/>
    <property type="match status" value="1"/>
</dbReference>
<dbReference type="AlphaFoldDB" id="A0A813HMH9"/>
<feature type="domain" description="Methyltransferase FkbM" evidence="2">
    <location>
        <begin position="444"/>
        <end position="622"/>
    </location>
</feature>
<evidence type="ECO:0000313" key="4">
    <source>
        <dbReference type="Proteomes" id="UP000654075"/>
    </source>
</evidence>
<dbReference type="EMBL" id="CAJNNV010032090">
    <property type="protein sequence ID" value="CAE8638917.1"/>
    <property type="molecule type" value="Genomic_DNA"/>
</dbReference>
<proteinExistence type="predicted"/>
<dbReference type="InterPro" id="IPR006342">
    <property type="entry name" value="FkbM_mtfrase"/>
</dbReference>
<evidence type="ECO:0000259" key="2">
    <source>
        <dbReference type="Pfam" id="PF05050"/>
    </source>
</evidence>
<comment type="caution">
    <text evidence="3">The sequence shown here is derived from an EMBL/GenBank/DDBJ whole genome shotgun (WGS) entry which is preliminary data.</text>
</comment>
<protein>
    <recommendedName>
        <fullName evidence="2">Methyltransferase FkbM domain-containing protein</fullName>
    </recommendedName>
</protein>
<accession>A0A813HMH9</accession>
<evidence type="ECO:0000256" key="1">
    <source>
        <dbReference type="SAM" id="SignalP"/>
    </source>
</evidence>
<dbReference type="InterPro" id="IPR029063">
    <property type="entry name" value="SAM-dependent_MTases_sf"/>
</dbReference>
<dbReference type="Proteomes" id="UP000654075">
    <property type="component" value="Unassembled WGS sequence"/>
</dbReference>
<name>A0A813HMH9_POLGL</name>
<feature type="chain" id="PRO_5032910594" description="Methyltransferase FkbM domain-containing protein" evidence="1">
    <location>
        <begin position="24"/>
        <end position="648"/>
    </location>
</feature>
<dbReference type="SUPFAM" id="SSF53335">
    <property type="entry name" value="S-adenosyl-L-methionine-dependent methyltransferases"/>
    <property type="match status" value="1"/>
</dbReference>
<dbReference type="Pfam" id="PF05050">
    <property type="entry name" value="Methyltransf_21"/>
    <property type="match status" value="1"/>
</dbReference>